<feature type="signal peptide" evidence="2">
    <location>
        <begin position="1"/>
        <end position="17"/>
    </location>
</feature>
<dbReference type="OrthoDB" id="8190413at2759"/>
<keyword evidence="1" id="KW-0812">Transmembrane</keyword>
<gene>
    <name evidence="3" type="ORF">O3G_MSEX005826</name>
</gene>
<evidence type="ECO:0000256" key="2">
    <source>
        <dbReference type="SAM" id="SignalP"/>
    </source>
</evidence>
<dbReference type="AlphaFoldDB" id="A0A921Z2G6"/>
<name>A0A921Z2G6_MANSE</name>
<evidence type="ECO:0000313" key="3">
    <source>
        <dbReference type="EMBL" id="KAG6449019.1"/>
    </source>
</evidence>
<comment type="caution">
    <text evidence="3">The sequence shown here is derived from an EMBL/GenBank/DDBJ whole genome shotgun (WGS) entry which is preliminary data.</text>
</comment>
<evidence type="ECO:0008006" key="5">
    <source>
        <dbReference type="Google" id="ProtNLM"/>
    </source>
</evidence>
<proteinExistence type="predicted"/>
<keyword evidence="4" id="KW-1185">Reference proteome</keyword>
<reference evidence="3" key="2">
    <citation type="submission" date="2020-12" db="EMBL/GenBank/DDBJ databases">
        <authorList>
            <person name="Kanost M."/>
        </authorList>
    </citation>
    <scope>NUCLEOTIDE SEQUENCE</scope>
</reference>
<organism evidence="3 4">
    <name type="scientific">Manduca sexta</name>
    <name type="common">Tobacco hawkmoth</name>
    <name type="synonym">Tobacco hornworm</name>
    <dbReference type="NCBI Taxonomy" id="7130"/>
    <lineage>
        <taxon>Eukaryota</taxon>
        <taxon>Metazoa</taxon>
        <taxon>Ecdysozoa</taxon>
        <taxon>Arthropoda</taxon>
        <taxon>Hexapoda</taxon>
        <taxon>Insecta</taxon>
        <taxon>Pterygota</taxon>
        <taxon>Neoptera</taxon>
        <taxon>Endopterygota</taxon>
        <taxon>Lepidoptera</taxon>
        <taxon>Glossata</taxon>
        <taxon>Ditrysia</taxon>
        <taxon>Bombycoidea</taxon>
        <taxon>Sphingidae</taxon>
        <taxon>Sphinginae</taxon>
        <taxon>Sphingini</taxon>
        <taxon>Manduca</taxon>
    </lineage>
</organism>
<evidence type="ECO:0000313" key="4">
    <source>
        <dbReference type="Proteomes" id="UP000791440"/>
    </source>
</evidence>
<reference evidence="3" key="1">
    <citation type="journal article" date="2016" name="Insect Biochem. Mol. Biol.">
        <title>Multifaceted biological insights from a draft genome sequence of the tobacco hornworm moth, Manduca sexta.</title>
        <authorList>
            <person name="Kanost M.R."/>
            <person name="Arrese E.L."/>
            <person name="Cao X."/>
            <person name="Chen Y.R."/>
            <person name="Chellapilla S."/>
            <person name="Goldsmith M.R."/>
            <person name="Grosse-Wilde E."/>
            <person name="Heckel D.G."/>
            <person name="Herndon N."/>
            <person name="Jiang H."/>
            <person name="Papanicolaou A."/>
            <person name="Qu J."/>
            <person name="Soulages J.L."/>
            <person name="Vogel H."/>
            <person name="Walters J."/>
            <person name="Waterhouse R.M."/>
            <person name="Ahn S.J."/>
            <person name="Almeida F.C."/>
            <person name="An C."/>
            <person name="Aqrawi P."/>
            <person name="Bretschneider A."/>
            <person name="Bryant W.B."/>
            <person name="Bucks S."/>
            <person name="Chao H."/>
            <person name="Chevignon G."/>
            <person name="Christen J.M."/>
            <person name="Clarke D.F."/>
            <person name="Dittmer N.T."/>
            <person name="Ferguson L.C.F."/>
            <person name="Garavelou S."/>
            <person name="Gordon K.H.J."/>
            <person name="Gunaratna R.T."/>
            <person name="Han Y."/>
            <person name="Hauser F."/>
            <person name="He Y."/>
            <person name="Heidel-Fischer H."/>
            <person name="Hirsh A."/>
            <person name="Hu Y."/>
            <person name="Jiang H."/>
            <person name="Kalra D."/>
            <person name="Klinner C."/>
            <person name="Konig C."/>
            <person name="Kovar C."/>
            <person name="Kroll A.R."/>
            <person name="Kuwar S.S."/>
            <person name="Lee S.L."/>
            <person name="Lehman R."/>
            <person name="Li K."/>
            <person name="Li Z."/>
            <person name="Liang H."/>
            <person name="Lovelace S."/>
            <person name="Lu Z."/>
            <person name="Mansfield J.H."/>
            <person name="McCulloch K.J."/>
            <person name="Mathew T."/>
            <person name="Morton B."/>
            <person name="Muzny D.M."/>
            <person name="Neunemann D."/>
            <person name="Ongeri F."/>
            <person name="Pauchet Y."/>
            <person name="Pu L.L."/>
            <person name="Pyrousis I."/>
            <person name="Rao X.J."/>
            <person name="Redding A."/>
            <person name="Roesel C."/>
            <person name="Sanchez-Gracia A."/>
            <person name="Schaack S."/>
            <person name="Shukla A."/>
            <person name="Tetreau G."/>
            <person name="Wang Y."/>
            <person name="Xiong G.H."/>
            <person name="Traut W."/>
            <person name="Walsh T.K."/>
            <person name="Worley K.C."/>
            <person name="Wu D."/>
            <person name="Wu W."/>
            <person name="Wu Y.Q."/>
            <person name="Zhang X."/>
            <person name="Zou Z."/>
            <person name="Zucker H."/>
            <person name="Briscoe A.D."/>
            <person name="Burmester T."/>
            <person name="Clem R.J."/>
            <person name="Feyereisen R."/>
            <person name="Grimmelikhuijzen C.J.P."/>
            <person name="Hamodrakas S.J."/>
            <person name="Hansson B.S."/>
            <person name="Huguet E."/>
            <person name="Jermiin L.S."/>
            <person name="Lan Q."/>
            <person name="Lehman H.K."/>
            <person name="Lorenzen M."/>
            <person name="Merzendorfer H."/>
            <person name="Michalopoulos I."/>
            <person name="Morton D.B."/>
            <person name="Muthukrishnan S."/>
            <person name="Oakeshott J.G."/>
            <person name="Palmer W."/>
            <person name="Park Y."/>
            <person name="Passarelli A.L."/>
            <person name="Rozas J."/>
            <person name="Schwartz L.M."/>
            <person name="Smith W."/>
            <person name="Southgate A."/>
            <person name="Vilcinskas A."/>
            <person name="Vogt R."/>
            <person name="Wang P."/>
            <person name="Werren J."/>
            <person name="Yu X.Q."/>
            <person name="Zhou J.J."/>
            <person name="Brown S.J."/>
            <person name="Scherer S.E."/>
            <person name="Richards S."/>
            <person name="Blissard G.W."/>
        </authorList>
    </citation>
    <scope>NUCLEOTIDE SEQUENCE</scope>
</reference>
<feature type="transmembrane region" description="Helical" evidence="1">
    <location>
        <begin position="304"/>
        <end position="326"/>
    </location>
</feature>
<keyword evidence="1" id="KW-1133">Transmembrane helix</keyword>
<accession>A0A921Z2G6</accession>
<feature type="chain" id="PRO_5036767528" description="SEFIR domain-containing protein" evidence="2">
    <location>
        <begin position="18"/>
        <end position="545"/>
    </location>
</feature>
<dbReference type="Proteomes" id="UP000791440">
    <property type="component" value="Unassembled WGS sequence"/>
</dbReference>
<sequence length="545" mass="62753">MLLISCVLTILLHYASGDSLCGNSTESSLKSCTTQILGDQGRTEHDLCQMEVFPTNSPECSSMKFGPPVSNAHIGGVTLKPHVITQAHDITKIAINRTVLNITFSNIKWTTMRFRFQDKFREARNHCRNILISKDVTVDDRSVLYYDCYWPISNLHEDQSYILDFEANNTWGVYRGQYYFNVPSAEMLSHSVSEKEWKPFVYIEIFPTKMRLHIMPPPEHLKITGYHVKVMKKDCDKNGPCELKSKWVELNNKTDEVSYDYSYVGSNGKFYFTVTPQHKKCVNGVGCKTVESPKIVISFIEVQSLNICIASITALIVAALFAYYIVLRVFRRYCCKDYRLAHSNEIPTPPKVLVIYSPTNRLHAECVASFVSYLHYEYGIDIMYDGDISNTSHGDPYIWAEEAFRIASHIMYIVGPAEETNLYNNIYDKPIISPHRNVDVLLLSFVKANRVAKCPKDVLNVFFEYSNGQIPVETRHDKLFFLIKDWHKLIAYLSKNLLPKRQIMRTERGRSFLEDLTRAKKLLNVNADEVMVKCEKNAFDRKILL</sequence>
<protein>
    <recommendedName>
        <fullName evidence="5">SEFIR domain-containing protein</fullName>
    </recommendedName>
</protein>
<dbReference type="Gene3D" id="3.40.50.11530">
    <property type="match status" value="1"/>
</dbReference>
<dbReference type="EMBL" id="JH668366">
    <property type="protein sequence ID" value="KAG6449019.1"/>
    <property type="molecule type" value="Genomic_DNA"/>
</dbReference>
<evidence type="ECO:0000256" key="1">
    <source>
        <dbReference type="SAM" id="Phobius"/>
    </source>
</evidence>
<keyword evidence="1" id="KW-0472">Membrane</keyword>
<keyword evidence="2" id="KW-0732">Signal</keyword>